<gene>
    <name evidence="3" type="ORF">R3P38DRAFT_3291145</name>
    <name evidence="2" type="ORF">R3P38DRAFT_3293810</name>
</gene>
<dbReference type="EMBL" id="JAWWNJ010000123">
    <property type="protein sequence ID" value="KAK6988399.1"/>
    <property type="molecule type" value="Genomic_DNA"/>
</dbReference>
<keyword evidence="4" id="KW-1185">Reference proteome</keyword>
<proteinExistence type="predicted"/>
<evidence type="ECO:0000256" key="1">
    <source>
        <dbReference type="SAM" id="Phobius"/>
    </source>
</evidence>
<dbReference type="AlphaFoldDB" id="A0AAV9ZPF4"/>
<feature type="transmembrane region" description="Helical" evidence="1">
    <location>
        <begin position="12"/>
        <end position="32"/>
    </location>
</feature>
<comment type="caution">
    <text evidence="3">The sequence shown here is derived from an EMBL/GenBank/DDBJ whole genome shotgun (WGS) entry which is preliminary data.</text>
</comment>
<evidence type="ECO:0000313" key="4">
    <source>
        <dbReference type="Proteomes" id="UP001362999"/>
    </source>
</evidence>
<dbReference type="EMBL" id="JAWWNJ010000152">
    <property type="protein sequence ID" value="KAK6981202.1"/>
    <property type="molecule type" value="Genomic_DNA"/>
</dbReference>
<keyword evidence="1" id="KW-0472">Membrane</keyword>
<dbReference type="Proteomes" id="UP001362999">
    <property type="component" value="Unassembled WGS sequence"/>
</dbReference>
<organism evidence="3 4">
    <name type="scientific">Favolaschia claudopus</name>
    <dbReference type="NCBI Taxonomy" id="2862362"/>
    <lineage>
        <taxon>Eukaryota</taxon>
        <taxon>Fungi</taxon>
        <taxon>Dikarya</taxon>
        <taxon>Basidiomycota</taxon>
        <taxon>Agaricomycotina</taxon>
        <taxon>Agaricomycetes</taxon>
        <taxon>Agaricomycetidae</taxon>
        <taxon>Agaricales</taxon>
        <taxon>Marasmiineae</taxon>
        <taxon>Mycenaceae</taxon>
        <taxon>Favolaschia</taxon>
    </lineage>
</organism>
<reference evidence="3 4" key="1">
    <citation type="journal article" date="2024" name="J Genomics">
        <title>Draft genome sequencing and assembly of Favolaschia claudopus CIRM-BRFM 2984 isolated from oak limbs.</title>
        <authorList>
            <person name="Navarro D."/>
            <person name="Drula E."/>
            <person name="Chaduli D."/>
            <person name="Cazenave R."/>
            <person name="Ahrendt S."/>
            <person name="Wang J."/>
            <person name="Lipzen A."/>
            <person name="Daum C."/>
            <person name="Barry K."/>
            <person name="Grigoriev I.V."/>
            <person name="Favel A."/>
            <person name="Rosso M.N."/>
            <person name="Martin F."/>
        </authorList>
    </citation>
    <scope>NUCLEOTIDE SEQUENCE [LARGE SCALE GENOMIC DNA]</scope>
    <source>
        <strain evidence="3 4">CIRM-BRFM 2984</strain>
    </source>
</reference>
<evidence type="ECO:0000313" key="2">
    <source>
        <dbReference type="EMBL" id="KAK6981202.1"/>
    </source>
</evidence>
<evidence type="ECO:0000313" key="3">
    <source>
        <dbReference type="EMBL" id="KAK6988399.1"/>
    </source>
</evidence>
<sequence length="74" mass="7804">MGSPNETLSHRFLEDLSLAVGTALIIAMGVFAQHPAGCPMRLYTFKSLSGTIRTVESQLVIGGSQTSLHGQASD</sequence>
<keyword evidence="1" id="KW-1133">Transmembrane helix</keyword>
<keyword evidence="1" id="KW-0812">Transmembrane</keyword>
<name>A0AAV9ZPF4_9AGAR</name>
<accession>A0AAV9ZPF4</accession>
<protein>
    <submittedName>
        <fullName evidence="3">Uncharacterized protein</fullName>
    </submittedName>
</protein>